<proteinExistence type="predicted"/>
<dbReference type="EMBL" id="FNHW01000001">
    <property type="protein sequence ID" value="SDN04164.1"/>
    <property type="molecule type" value="Genomic_DNA"/>
</dbReference>
<evidence type="ECO:0000313" key="2">
    <source>
        <dbReference type="EMBL" id="SDN04164.1"/>
    </source>
</evidence>
<gene>
    <name evidence="2" type="ORF">SAMN04488137_3211</name>
</gene>
<dbReference type="InterPro" id="IPR011009">
    <property type="entry name" value="Kinase-like_dom_sf"/>
</dbReference>
<protein>
    <submittedName>
        <fullName evidence="2">Phosphotransferase enzyme family protein</fullName>
    </submittedName>
</protein>
<dbReference type="Proteomes" id="UP000199544">
    <property type="component" value="Unassembled WGS sequence"/>
</dbReference>
<dbReference type="STRING" id="459525.SAMN04488137_3211"/>
<reference evidence="3" key="1">
    <citation type="submission" date="2016-10" db="EMBL/GenBank/DDBJ databases">
        <authorList>
            <person name="Varghese N."/>
            <person name="Submissions S."/>
        </authorList>
    </citation>
    <scope>NUCLEOTIDE SEQUENCE [LARGE SCALE GENOMIC DNA]</scope>
    <source>
        <strain evidence="3">CGMCC 1.6854</strain>
    </source>
</reference>
<dbReference type="RefSeq" id="WP_090235923.1">
    <property type="nucleotide sequence ID" value="NZ_FNHW01000001.1"/>
</dbReference>
<feature type="domain" description="Aminoglycoside phosphotransferase" evidence="1">
    <location>
        <begin position="22"/>
        <end position="255"/>
    </location>
</feature>
<dbReference type="Pfam" id="PF01636">
    <property type="entry name" value="APH"/>
    <property type="match status" value="1"/>
</dbReference>
<dbReference type="Gene3D" id="3.90.1200.10">
    <property type="match status" value="1"/>
</dbReference>
<organism evidence="2 3">
    <name type="scientific">Fictibacillus solisalsi</name>
    <dbReference type="NCBI Taxonomy" id="459525"/>
    <lineage>
        <taxon>Bacteria</taxon>
        <taxon>Bacillati</taxon>
        <taxon>Bacillota</taxon>
        <taxon>Bacilli</taxon>
        <taxon>Bacillales</taxon>
        <taxon>Fictibacillaceae</taxon>
        <taxon>Fictibacillus</taxon>
    </lineage>
</organism>
<dbReference type="SUPFAM" id="SSF56112">
    <property type="entry name" value="Protein kinase-like (PK-like)"/>
    <property type="match status" value="1"/>
</dbReference>
<dbReference type="Gene3D" id="3.30.200.150">
    <property type="match status" value="1"/>
</dbReference>
<dbReference type="AlphaFoldDB" id="A0A1G9Y505"/>
<dbReference type="OrthoDB" id="9800774at2"/>
<dbReference type="InterPro" id="IPR002575">
    <property type="entry name" value="Aminoglycoside_PTrfase"/>
</dbReference>
<accession>A0A1G9Y505</accession>
<evidence type="ECO:0000313" key="3">
    <source>
        <dbReference type="Proteomes" id="UP000199544"/>
    </source>
</evidence>
<evidence type="ECO:0000259" key="1">
    <source>
        <dbReference type="Pfam" id="PF01636"/>
    </source>
</evidence>
<name>A0A1G9Y505_9BACL</name>
<keyword evidence="2" id="KW-0808">Transferase</keyword>
<sequence length="310" mass="36024">MMNNDARSAILDRYNITRSDFLGSGMEAEVYALSDHKVLKVYNHMSDLNKQWSLKEFYAGIHSDGLSYELPYIYDVFLENGIVVTIEKRIEGSNMQSLLSDLSFNEQSTMLEIYLKAHLDLQQIKGKSTIKRFVLFDEPSLSPIKIDNWYDVLKEKIRQKQPGLKPYFKKDVPDYEAKVNDLMKILSKGYKGEHSLIHGDFFPGNLLMNTNSQVTGLIDFGWMTMYGDPLFDIAIGWICFDMYDELNSNIRDRYLNIILSTLGEGARKDLYFYVLVYSFITANFYSEDCSDGHYRWCVENINNNTYWNAV</sequence>
<keyword evidence="3" id="KW-1185">Reference proteome</keyword>
<dbReference type="GO" id="GO:0016740">
    <property type="term" value="F:transferase activity"/>
    <property type="evidence" value="ECO:0007669"/>
    <property type="project" value="UniProtKB-KW"/>
</dbReference>